<dbReference type="InterPro" id="IPR012227">
    <property type="entry name" value="TNF_rcpt-assoc_TRAF_met"/>
</dbReference>
<dbReference type="InterPro" id="IPR002083">
    <property type="entry name" value="MATH/TRAF_dom"/>
</dbReference>
<dbReference type="Gene3D" id="1.20.5.170">
    <property type="match status" value="1"/>
</dbReference>
<evidence type="ECO:0000313" key="4">
    <source>
        <dbReference type="Proteomes" id="UP000694865"/>
    </source>
</evidence>
<dbReference type="PANTHER" id="PTHR10131:SF138">
    <property type="entry name" value="RE66324P"/>
    <property type="match status" value="1"/>
</dbReference>
<dbReference type="Pfam" id="PF21355">
    <property type="entry name" value="TRAF-mep_MATH"/>
    <property type="match status" value="1"/>
</dbReference>
<dbReference type="InterPro" id="IPR008974">
    <property type="entry name" value="TRAF-like"/>
</dbReference>
<keyword evidence="1" id="KW-0175">Coiled coil</keyword>
<name>A0ABM0H1Y8_SACKO</name>
<protein>
    <submittedName>
        <fullName evidence="5">TNF receptor-associated factor 2-like</fullName>
    </submittedName>
</protein>
<feature type="domain" description="MATH" evidence="3">
    <location>
        <begin position="264"/>
        <end position="410"/>
    </location>
</feature>
<keyword evidence="4" id="KW-1185">Reference proteome</keyword>
<dbReference type="PANTHER" id="PTHR10131">
    <property type="entry name" value="TNF RECEPTOR ASSOCIATED FACTOR"/>
    <property type="match status" value="1"/>
</dbReference>
<evidence type="ECO:0000256" key="1">
    <source>
        <dbReference type="SAM" id="Coils"/>
    </source>
</evidence>
<sequence length="416" mass="47962">MLVWLLTELILLLLKHREFLLAWETLSNRSSFFVSPPYENVIHFSVADLKAFITLLMLNGHLESECSRKMVDCPFQDVGCKTLVRKDDISSHNLTTVGEHSVLLLNQTKELSDVIQNMECKRGEVYRIKEQVVEHRTKLSELRTEIQRLCTHMCHTGDQPSVLSQKQNKQVHDTVEQQTKTLSSFQEKLKSLETNIHTYEGVITVLNNQIEQDARTMHTMQTQAIQHVDRIQALERKVSAQDQLLKELALAKQDNTMSEMASHDGELVWKITNFLKKRNDAVSRKTVSIYSPCFYTSRHGYKMCARIYLNGDGMGKGNHVSLFFVIMKGQFDALLRWPFRQKVTLMWLDQNNREHVIDAFRPDPTSSSFKRPEQDMNVASGCPLFMPLTELNSSRHAYVKDDVAFIKIIVDTTDIT</sequence>
<keyword evidence="2" id="KW-0732">Signal</keyword>
<dbReference type="SUPFAM" id="SSF49599">
    <property type="entry name" value="TRAF domain-like"/>
    <property type="match status" value="2"/>
</dbReference>
<dbReference type="PROSITE" id="PS50144">
    <property type="entry name" value="MATH"/>
    <property type="match status" value="1"/>
</dbReference>
<accession>A0ABM0H1Y8</accession>
<feature type="coiled-coil region" evidence="1">
    <location>
        <begin position="175"/>
        <end position="251"/>
    </location>
</feature>
<dbReference type="Proteomes" id="UP000694865">
    <property type="component" value="Unplaced"/>
</dbReference>
<dbReference type="RefSeq" id="XP_002742434.1">
    <property type="nucleotide sequence ID" value="XM_002742388.1"/>
</dbReference>
<dbReference type="InterPro" id="IPR049342">
    <property type="entry name" value="TRAF1-6_MATH_dom"/>
</dbReference>
<evidence type="ECO:0000256" key="2">
    <source>
        <dbReference type="SAM" id="SignalP"/>
    </source>
</evidence>
<feature type="signal peptide" evidence="2">
    <location>
        <begin position="1"/>
        <end position="22"/>
    </location>
</feature>
<dbReference type="GeneID" id="100369398"/>
<evidence type="ECO:0000259" key="3">
    <source>
        <dbReference type="PROSITE" id="PS50144"/>
    </source>
</evidence>
<dbReference type="SMART" id="SM00061">
    <property type="entry name" value="MATH"/>
    <property type="match status" value="1"/>
</dbReference>
<gene>
    <name evidence="5" type="primary">LOC100369398</name>
</gene>
<feature type="chain" id="PRO_5047512812" evidence="2">
    <location>
        <begin position="23"/>
        <end position="416"/>
    </location>
</feature>
<evidence type="ECO:0000313" key="5">
    <source>
        <dbReference type="RefSeq" id="XP_002742434.1"/>
    </source>
</evidence>
<reference evidence="5" key="1">
    <citation type="submission" date="2025-08" db="UniProtKB">
        <authorList>
            <consortium name="RefSeq"/>
        </authorList>
    </citation>
    <scope>IDENTIFICATION</scope>
    <source>
        <tissue evidence="5">Testes</tissue>
    </source>
</reference>
<dbReference type="Gene3D" id="2.60.210.10">
    <property type="entry name" value="Apoptosis, Tumor Necrosis Factor Receptor Associated Protein 2, Chain A"/>
    <property type="match status" value="1"/>
</dbReference>
<proteinExistence type="predicted"/>
<organism evidence="4 5">
    <name type="scientific">Saccoglossus kowalevskii</name>
    <name type="common">Acorn worm</name>
    <dbReference type="NCBI Taxonomy" id="10224"/>
    <lineage>
        <taxon>Eukaryota</taxon>
        <taxon>Metazoa</taxon>
        <taxon>Hemichordata</taxon>
        <taxon>Enteropneusta</taxon>
        <taxon>Harrimaniidae</taxon>
        <taxon>Saccoglossus</taxon>
    </lineage>
</organism>
<dbReference type="PIRSF" id="PIRSF015614">
    <property type="entry name" value="TRAF"/>
    <property type="match status" value="1"/>
</dbReference>